<dbReference type="Gene3D" id="4.10.240.10">
    <property type="entry name" value="Zn(2)-C6 fungal-type DNA-binding domain"/>
    <property type="match status" value="1"/>
</dbReference>
<comment type="subcellular location">
    <subcellularLocation>
        <location evidence="1">Nucleus</location>
    </subcellularLocation>
</comment>
<dbReference type="Pfam" id="PF00172">
    <property type="entry name" value="Zn_clus"/>
    <property type="match status" value="1"/>
</dbReference>
<evidence type="ECO:0000256" key="5">
    <source>
        <dbReference type="ARBA" id="ARBA00023242"/>
    </source>
</evidence>
<dbReference type="Pfam" id="PF04082">
    <property type="entry name" value="Fungal_trans"/>
    <property type="match status" value="1"/>
</dbReference>
<dbReference type="InterPro" id="IPR001138">
    <property type="entry name" value="Zn2Cys6_DnaBD"/>
</dbReference>
<dbReference type="CDD" id="cd00067">
    <property type="entry name" value="GAL4"/>
    <property type="match status" value="1"/>
</dbReference>
<evidence type="ECO:0000259" key="6">
    <source>
        <dbReference type="PROSITE" id="PS50048"/>
    </source>
</evidence>
<evidence type="ECO:0000256" key="3">
    <source>
        <dbReference type="ARBA" id="ARBA00023015"/>
    </source>
</evidence>
<dbReference type="InterPro" id="IPR007219">
    <property type="entry name" value="XnlR_reg_dom"/>
</dbReference>
<name>A0ABR2WM79_9FUNG</name>
<organism evidence="7 8">
    <name type="scientific">Basidiobolus ranarum</name>
    <dbReference type="NCBI Taxonomy" id="34480"/>
    <lineage>
        <taxon>Eukaryota</taxon>
        <taxon>Fungi</taxon>
        <taxon>Fungi incertae sedis</taxon>
        <taxon>Zoopagomycota</taxon>
        <taxon>Entomophthoromycotina</taxon>
        <taxon>Basidiobolomycetes</taxon>
        <taxon>Basidiobolales</taxon>
        <taxon>Basidiobolaceae</taxon>
        <taxon>Basidiobolus</taxon>
    </lineage>
</organism>
<comment type="caution">
    <text evidence="7">The sequence shown here is derived from an EMBL/GenBank/DDBJ whole genome shotgun (WGS) entry which is preliminary data.</text>
</comment>
<dbReference type="SUPFAM" id="SSF57701">
    <property type="entry name" value="Zn2/Cys6 DNA-binding domain"/>
    <property type="match status" value="1"/>
</dbReference>
<dbReference type="InterPro" id="IPR050815">
    <property type="entry name" value="TF_fung"/>
</dbReference>
<proteinExistence type="predicted"/>
<keyword evidence="4" id="KW-0804">Transcription</keyword>
<evidence type="ECO:0000256" key="1">
    <source>
        <dbReference type="ARBA" id="ARBA00004123"/>
    </source>
</evidence>
<reference evidence="7 8" key="1">
    <citation type="submission" date="2023-04" db="EMBL/GenBank/DDBJ databases">
        <title>Genome of Basidiobolus ranarum AG-B5.</title>
        <authorList>
            <person name="Stajich J.E."/>
            <person name="Carter-House D."/>
            <person name="Gryganskyi A."/>
        </authorList>
    </citation>
    <scope>NUCLEOTIDE SEQUENCE [LARGE SCALE GENOMIC DNA]</scope>
    <source>
        <strain evidence="7 8">AG-B5</strain>
    </source>
</reference>
<evidence type="ECO:0000313" key="8">
    <source>
        <dbReference type="Proteomes" id="UP001479436"/>
    </source>
</evidence>
<feature type="domain" description="Zn(2)-C6 fungal-type" evidence="6">
    <location>
        <begin position="16"/>
        <end position="46"/>
    </location>
</feature>
<dbReference type="PROSITE" id="PS00463">
    <property type="entry name" value="ZN2_CY6_FUNGAL_1"/>
    <property type="match status" value="1"/>
</dbReference>
<dbReference type="CDD" id="cd12148">
    <property type="entry name" value="fungal_TF_MHR"/>
    <property type="match status" value="1"/>
</dbReference>
<evidence type="ECO:0000313" key="7">
    <source>
        <dbReference type="EMBL" id="KAK9762628.1"/>
    </source>
</evidence>
<keyword evidence="5" id="KW-0539">Nucleus</keyword>
<keyword evidence="3" id="KW-0805">Transcription regulation</keyword>
<dbReference type="SMART" id="SM00066">
    <property type="entry name" value="GAL4"/>
    <property type="match status" value="1"/>
</dbReference>
<evidence type="ECO:0000256" key="4">
    <source>
        <dbReference type="ARBA" id="ARBA00023163"/>
    </source>
</evidence>
<protein>
    <recommendedName>
        <fullName evidence="6">Zn(2)-C6 fungal-type domain-containing protein</fullName>
    </recommendedName>
</protein>
<dbReference type="PANTHER" id="PTHR47338">
    <property type="entry name" value="ZN(II)2CYS6 TRANSCRIPTION FACTOR (EUROFUNG)-RELATED"/>
    <property type="match status" value="1"/>
</dbReference>
<dbReference type="PROSITE" id="PS50048">
    <property type="entry name" value="ZN2_CY6_FUNGAL_2"/>
    <property type="match status" value="1"/>
</dbReference>
<accession>A0ABR2WM79</accession>
<sequence length="611" mass="69829">MNQVKSSKVSTPSLLSCEECRRRKRKCSKEKPVCSMCFKNQTSCEYKRPRKRGPPKGYMLGMRSTSFIFNQKPTTERKVRLLKSSPESEVKYRTPVLNLFSLSAPSIALPKIPPALQTELLRTFIRHFGYSAPIFHHEYLFYRLSKQALPDFLLQCMFAIGSRFILKNQQAGIANSNIPSKWVDIILETDFTGNALQLAQQQVFMEPNIYNAIALSFLSMMLYYDGSDSAASTCLMLAAKIVQDSGLALLDVEYDGSGNSTIENIEKEEHRRLFWCLLILDRWVQQRSMVAEEKTACILPPSDELKWQQLTLHLPNTPTRISYEDRKMWSFMIEIEFLHSDISCLLNNIEGSDKIPTLFGKVYYSDHVPDASTRLEQYKRALLSWKSHLPSEYRYVATADENEPGNIQLNIPKWMQIIYLVNKLHLHQIEMTLCCHKTDVSLLRDCLETAAEFIGIIRLLPEEELIDDPVTFFYNILTCRVLLTIIDSTVDENVNIGTKTNLMNIEKFLLSCQAKQLIDTIYELLSKSTPIWKYSTENISQLTQIKESAEKLYTLLEAQVVAPPLFSGTSLSANINDTLTCVTSDNLEAFESSEDSCGMNEQHILAFLHGN</sequence>
<dbReference type="PANTHER" id="PTHR47338:SF5">
    <property type="entry name" value="ZN(II)2CYS6 TRANSCRIPTION FACTOR (EUROFUNG)"/>
    <property type="match status" value="1"/>
</dbReference>
<dbReference type="EMBL" id="JASJQH010000886">
    <property type="protein sequence ID" value="KAK9762628.1"/>
    <property type="molecule type" value="Genomic_DNA"/>
</dbReference>
<keyword evidence="2" id="KW-0479">Metal-binding</keyword>
<keyword evidence="8" id="KW-1185">Reference proteome</keyword>
<gene>
    <name evidence="7" type="ORF">K7432_011452</name>
</gene>
<dbReference type="InterPro" id="IPR036864">
    <property type="entry name" value="Zn2-C6_fun-type_DNA-bd_sf"/>
</dbReference>
<dbReference type="Proteomes" id="UP001479436">
    <property type="component" value="Unassembled WGS sequence"/>
</dbReference>
<evidence type="ECO:0000256" key="2">
    <source>
        <dbReference type="ARBA" id="ARBA00022723"/>
    </source>
</evidence>